<comment type="caution">
    <text evidence="1">The sequence shown here is derived from an EMBL/GenBank/DDBJ whole genome shotgun (WGS) entry which is preliminary data.</text>
</comment>
<keyword evidence="2" id="KW-1185">Reference proteome</keyword>
<name>A0A840V3T6_9BACT</name>
<sequence length="37" mass="4153">MVSGETMRFFISVGRGIPTIIGPYAITYPVNLFFIFP</sequence>
<evidence type="ECO:0000313" key="2">
    <source>
        <dbReference type="Proteomes" id="UP000557717"/>
    </source>
</evidence>
<accession>A0A840V3T6</accession>
<gene>
    <name evidence="1" type="ORF">HNR46_000538</name>
</gene>
<dbReference type="Proteomes" id="UP000557717">
    <property type="component" value="Unassembled WGS sequence"/>
</dbReference>
<dbReference type="AlphaFoldDB" id="A0A840V3T6"/>
<dbReference type="EMBL" id="JACHFD010000002">
    <property type="protein sequence ID" value="MBB5350314.1"/>
    <property type="molecule type" value="Genomic_DNA"/>
</dbReference>
<protein>
    <submittedName>
        <fullName evidence="1">Uncharacterized protein</fullName>
    </submittedName>
</protein>
<reference evidence="1 2" key="1">
    <citation type="submission" date="2020-08" db="EMBL/GenBank/DDBJ databases">
        <title>Genomic Encyclopedia of Type Strains, Phase IV (KMG-IV): sequencing the most valuable type-strain genomes for metagenomic binning, comparative biology and taxonomic classification.</title>
        <authorList>
            <person name="Goeker M."/>
        </authorList>
    </citation>
    <scope>NUCLEOTIDE SEQUENCE [LARGE SCALE GENOMIC DNA]</scope>
    <source>
        <strain evidence="1 2">YC6886</strain>
    </source>
</reference>
<organism evidence="1 2">
    <name type="scientific">Haloferula luteola</name>
    <dbReference type="NCBI Taxonomy" id="595692"/>
    <lineage>
        <taxon>Bacteria</taxon>
        <taxon>Pseudomonadati</taxon>
        <taxon>Verrucomicrobiota</taxon>
        <taxon>Verrucomicrobiia</taxon>
        <taxon>Verrucomicrobiales</taxon>
        <taxon>Verrucomicrobiaceae</taxon>
        <taxon>Haloferula</taxon>
    </lineage>
</organism>
<evidence type="ECO:0000313" key="1">
    <source>
        <dbReference type="EMBL" id="MBB5350314.1"/>
    </source>
</evidence>
<proteinExistence type="predicted"/>